<keyword evidence="7" id="KW-0808">Transferase</keyword>
<dbReference type="PANTHER" id="PTHR46059">
    <property type="entry name" value="BETA-GALACTOSIDE ALPHA-2,6-SIALYLTRANSFERASE"/>
    <property type="match status" value="1"/>
</dbReference>
<evidence type="ECO:0000256" key="9">
    <source>
        <dbReference type="ARBA" id="ARBA00022968"/>
    </source>
</evidence>
<dbReference type="GO" id="GO:0032580">
    <property type="term" value="C:Golgi cisterna membrane"/>
    <property type="evidence" value="ECO:0007669"/>
    <property type="project" value="UniProtKB-SubCell"/>
</dbReference>
<evidence type="ECO:0000256" key="13">
    <source>
        <dbReference type="ARBA" id="ARBA00023157"/>
    </source>
</evidence>
<evidence type="ECO:0000256" key="10">
    <source>
        <dbReference type="ARBA" id="ARBA00022989"/>
    </source>
</evidence>
<dbReference type="GO" id="GO:0097503">
    <property type="term" value="P:sialylation"/>
    <property type="evidence" value="ECO:0007669"/>
    <property type="project" value="TreeGrafter"/>
</dbReference>
<comment type="similarity">
    <text evidence="4">Belongs to the glycosyltransferase 29 family.</text>
</comment>
<dbReference type="GO" id="GO:0005576">
    <property type="term" value="C:extracellular region"/>
    <property type="evidence" value="ECO:0007669"/>
    <property type="project" value="UniProtKB-SubCell"/>
</dbReference>
<evidence type="ECO:0000256" key="11">
    <source>
        <dbReference type="ARBA" id="ARBA00023034"/>
    </source>
</evidence>
<comment type="pathway">
    <text evidence="3">Protein modification; protein glycosylation.</text>
</comment>
<keyword evidence="12" id="KW-0472">Membrane</keyword>
<dbReference type="GO" id="GO:0003835">
    <property type="term" value="F:beta-galactoside alpha-2,6-sialyltransferase activity"/>
    <property type="evidence" value="ECO:0007669"/>
    <property type="project" value="UniProtKB-EC"/>
</dbReference>
<evidence type="ECO:0000256" key="8">
    <source>
        <dbReference type="ARBA" id="ARBA00022692"/>
    </source>
</evidence>
<protein>
    <recommendedName>
        <fullName evidence="17">Beta-galactoside alpha-2,6-sialyltransferase 1</fullName>
        <ecNumber evidence="16">2.4.3.1</ecNumber>
    </recommendedName>
    <alternativeName>
        <fullName evidence="20">CMP-N-acetylneuraminate-beta-galactosamide-alpha-2,6-sialyltransferase 1</fullName>
    </alternativeName>
    <alternativeName>
        <fullName evidence="19">ST6Gal I</fullName>
    </alternativeName>
    <alternativeName>
        <fullName evidence="18">Sialyltransferase 1</fullName>
    </alternativeName>
</protein>
<evidence type="ECO:0000256" key="18">
    <source>
        <dbReference type="ARBA" id="ARBA00076526"/>
    </source>
</evidence>
<feature type="region of interest" description="Disordered" evidence="21">
    <location>
        <begin position="202"/>
        <end position="227"/>
    </location>
</feature>
<evidence type="ECO:0000256" key="15">
    <source>
        <dbReference type="ARBA" id="ARBA00034249"/>
    </source>
</evidence>
<dbReference type="FunFam" id="3.90.1480.20:FF:000012">
    <property type="entry name" value="ST6 beta-galactoside alpha-2,6-sialyltransferase 1"/>
    <property type="match status" value="1"/>
</dbReference>
<evidence type="ECO:0000256" key="3">
    <source>
        <dbReference type="ARBA" id="ARBA00004922"/>
    </source>
</evidence>
<evidence type="ECO:0000256" key="6">
    <source>
        <dbReference type="ARBA" id="ARBA00022676"/>
    </source>
</evidence>
<keyword evidence="8" id="KW-0812">Transmembrane</keyword>
<feature type="compositionally biased region" description="Basic and acidic residues" evidence="21">
    <location>
        <begin position="214"/>
        <end position="227"/>
    </location>
</feature>
<keyword evidence="14" id="KW-0325">Glycoprotein</keyword>
<dbReference type="AlphaFoldDB" id="A0A8C8FWT1"/>
<keyword evidence="5" id="KW-0964">Secreted</keyword>
<evidence type="ECO:0000256" key="21">
    <source>
        <dbReference type="SAM" id="MobiDB-lite"/>
    </source>
</evidence>
<dbReference type="PANTHER" id="PTHR46059:SF2">
    <property type="entry name" value="BETA-GALACTOSIDE ALPHA-2,6-SIALYLTRANSFERASE 1"/>
    <property type="match status" value="1"/>
</dbReference>
<evidence type="ECO:0000256" key="19">
    <source>
        <dbReference type="ARBA" id="ARBA00076676"/>
    </source>
</evidence>
<dbReference type="InterPro" id="IPR001675">
    <property type="entry name" value="Glyco_trans_29"/>
</dbReference>
<dbReference type="EC" id="2.4.3.1" evidence="16"/>
<evidence type="ECO:0000256" key="17">
    <source>
        <dbReference type="ARBA" id="ARBA00069321"/>
    </source>
</evidence>
<dbReference type="Ensembl" id="ENSOTST00005043110.2">
    <property type="protein sequence ID" value="ENSOTSP00005039604.2"/>
    <property type="gene ID" value="ENSOTSG00005018868.2"/>
</dbReference>
<gene>
    <name evidence="22" type="primary">st6gal1</name>
</gene>
<evidence type="ECO:0000256" key="2">
    <source>
        <dbReference type="ARBA" id="ARBA00004613"/>
    </source>
</evidence>
<sequence>MLSSCDTVLSCSRCHGMLKVSNLSSEGSYCHLITLTPHPLPLLSSLPTSLPFSFQPSIPHFLTPPLYPSFGTPFSLTSPPLSIEPPASSPPLPPPSTSTQPPLQYPGAAMDRVSLLWRLRRRARRGALCMGLFCISMAMLYALCAENSVPVTDAIFGVRARTRAQPRAHSIIKVLRGGAKPMYLDPQKLPGVVPGNAHRPIPVLSSPNHTQEVTAKETHPKHPKRERESSGFFAWLLPRPFRRAMETLFGGHRRGELSGTVGDAEFFGPHRALGEVWDDEMSSSMLGKRLRKVVQNYQAMNKYGVEFSGPGGVATRPKVSGSELLCQLKYKVDVATLTPDLEPFSSLPWAYQLPLQPITSDLGPYKSCAVVSSAGSLRYSGLGKEIDSHDAVLRFNAAPTVGYEKDVGSKTTVRLLNSQVMASDDHRFLSSSLYSTGVLVAWDPSPFSADLSQWYNKTDYPIFAQYQRYRRLHPLQPFYILHPSFEWQLWQRIQDNMAEPIQKNPPSSGLLGTVLMMSLCEVVHVYEFLPSQRKTELCHYYQRFYDAACTLGAYHPLLYEKNLVKRMNQGLDRDIYTHGRVTLPGFSTLNCTRGPEIVPASAD</sequence>
<comment type="subcellular location">
    <subcellularLocation>
        <location evidence="1">Golgi apparatus</location>
        <location evidence="1">Golgi stack membrane</location>
        <topology evidence="1">Single-pass type II membrane protein</topology>
    </subcellularLocation>
    <subcellularLocation>
        <location evidence="2">Secreted</location>
    </subcellularLocation>
</comment>
<keyword evidence="6" id="KW-0328">Glycosyltransferase</keyword>
<dbReference type="Pfam" id="PF00777">
    <property type="entry name" value="Glyco_transf_29"/>
    <property type="match status" value="1"/>
</dbReference>
<dbReference type="InterPro" id="IPR038578">
    <property type="entry name" value="GT29-like_sf"/>
</dbReference>
<evidence type="ECO:0000256" key="14">
    <source>
        <dbReference type="ARBA" id="ARBA00023180"/>
    </source>
</evidence>
<evidence type="ECO:0000313" key="22">
    <source>
        <dbReference type="Ensembl" id="ENSOTSP00005039604.2"/>
    </source>
</evidence>
<evidence type="ECO:0000313" key="23">
    <source>
        <dbReference type="Proteomes" id="UP000694402"/>
    </source>
</evidence>
<reference evidence="22" key="2">
    <citation type="submission" date="2025-09" db="UniProtKB">
        <authorList>
            <consortium name="Ensembl"/>
        </authorList>
    </citation>
    <scope>IDENTIFICATION</scope>
</reference>
<feature type="region of interest" description="Disordered" evidence="21">
    <location>
        <begin position="82"/>
        <end position="104"/>
    </location>
</feature>
<accession>A0A8C8FWT1</accession>
<keyword evidence="10" id="KW-1133">Transmembrane helix</keyword>
<evidence type="ECO:0000256" key="5">
    <source>
        <dbReference type="ARBA" id="ARBA00022525"/>
    </source>
</evidence>
<evidence type="ECO:0000256" key="1">
    <source>
        <dbReference type="ARBA" id="ARBA00004447"/>
    </source>
</evidence>
<keyword evidence="13" id="KW-1015">Disulfide bond</keyword>
<organism evidence="22 23">
    <name type="scientific">Oncorhynchus tshawytscha</name>
    <name type="common">Chinook salmon</name>
    <name type="synonym">Salmo tshawytscha</name>
    <dbReference type="NCBI Taxonomy" id="74940"/>
    <lineage>
        <taxon>Eukaryota</taxon>
        <taxon>Metazoa</taxon>
        <taxon>Chordata</taxon>
        <taxon>Craniata</taxon>
        <taxon>Vertebrata</taxon>
        <taxon>Euteleostomi</taxon>
        <taxon>Actinopterygii</taxon>
        <taxon>Neopterygii</taxon>
        <taxon>Teleostei</taxon>
        <taxon>Protacanthopterygii</taxon>
        <taxon>Salmoniformes</taxon>
        <taxon>Salmonidae</taxon>
        <taxon>Salmoninae</taxon>
        <taxon>Oncorhynchus</taxon>
    </lineage>
</organism>
<dbReference type="GO" id="GO:0018279">
    <property type="term" value="P:protein N-linked glycosylation via asparagine"/>
    <property type="evidence" value="ECO:0007669"/>
    <property type="project" value="TreeGrafter"/>
</dbReference>
<dbReference type="GeneTree" id="ENSGT00940000157053"/>
<dbReference type="Proteomes" id="UP000694402">
    <property type="component" value="Unassembled WGS sequence"/>
</dbReference>
<dbReference type="Gene3D" id="3.90.1480.20">
    <property type="entry name" value="Glycosyl transferase family 29"/>
    <property type="match status" value="1"/>
</dbReference>
<keyword evidence="23" id="KW-1185">Reference proteome</keyword>
<evidence type="ECO:0000256" key="7">
    <source>
        <dbReference type="ARBA" id="ARBA00022679"/>
    </source>
</evidence>
<keyword evidence="11" id="KW-0333">Golgi apparatus</keyword>
<evidence type="ECO:0000256" key="12">
    <source>
        <dbReference type="ARBA" id="ARBA00023136"/>
    </source>
</evidence>
<evidence type="ECO:0000256" key="4">
    <source>
        <dbReference type="ARBA" id="ARBA00006003"/>
    </source>
</evidence>
<evidence type="ECO:0000256" key="16">
    <source>
        <dbReference type="ARBA" id="ARBA00034329"/>
    </source>
</evidence>
<feature type="compositionally biased region" description="Pro residues" evidence="21">
    <location>
        <begin position="87"/>
        <end position="96"/>
    </location>
</feature>
<keyword evidence="9" id="KW-0735">Signal-anchor</keyword>
<proteinExistence type="inferred from homology"/>
<comment type="catalytic activity">
    <reaction evidence="15">
        <text>a beta-D-galactoside + CMP-N-acetyl-beta-neuraminate = an N-acetyl-alpha-neuraminyl-(2-&gt;6)-beta-D-galactosyl derivative + CMP + H(+)</text>
        <dbReference type="Rhea" id="RHEA:52104"/>
        <dbReference type="ChEBI" id="CHEBI:15378"/>
        <dbReference type="ChEBI" id="CHEBI:28034"/>
        <dbReference type="ChEBI" id="CHEBI:57812"/>
        <dbReference type="ChEBI" id="CHEBI:60377"/>
        <dbReference type="ChEBI" id="CHEBI:136398"/>
        <dbReference type="EC" id="2.4.3.1"/>
    </reaction>
</comment>
<evidence type="ECO:0000256" key="20">
    <source>
        <dbReference type="ARBA" id="ARBA00080062"/>
    </source>
</evidence>
<reference evidence="22" key="1">
    <citation type="submission" date="2025-08" db="UniProtKB">
        <authorList>
            <consortium name="Ensembl"/>
        </authorList>
    </citation>
    <scope>IDENTIFICATION</scope>
</reference>
<name>A0A8C8FWT1_ONCTS</name>